<gene>
    <name evidence="3" type="ORF">ACMU_15110</name>
</gene>
<dbReference type="PANTHER" id="PTHR13847:SF287">
    <property type="entry name" value="FAD-DEPENDENT OXIDOREDUCTASE DOMAIN-CONTAINING PROTEIN 1"/>
    <property type="match status" value="1"/>
</dbReference>
<dbReference type="InterPro" id="IPR006076">
    <property type="entry name" value="FAD-dep_OxRdtase"/>
</dbReference>
<protein>
    <submittedName>
        <fullName evidence="3">Glycerol-3-phosphate dehydrogenase</fullName>
    </submittedName>
</protein>
<evidence type="ECO:0000313" key="3">
    <source>
        <dbReference type="EMBL" id="KAJ55083.1"/>
    </source>
</evidence>
<dbReference type="Pfam" id="PF01266">
    <property type="entry name" value="DAO"/>
    <property type="match status" value="1"/>
</dbReference>
<dbReference type="OrthoDB" id="7421214at2"/>
<feature type="domain" description="FAD dependent oxidoreductase" evidence="2">
    <location>
        <begin position="2"/>
        <end position="333"/>
    </location>
</feature>
<dbReference type="EMBL" id="JFKE01000005">
    <property type="protein sequence ID" value="KAJ55083.1"/>
    <property type="molecule type" value="Genomic_DNA"/>
</dbReference>
<dbReference type="PANTHER" id="PTHR13847">
    <property type="entry name" value="SARCOSINE DEHYDROGENASE-RELATED"/>
    <property type="match status" value="1"/>
</dbReference>
<keyword evidence="1" id="KW-0560">Oxidoreductase</keyword>
<dbReference type="GO" id="GO:0016491">
    <property type="term" value="F:oxidoreductase activity"/>
    <property type="evidence" value="ECO:0007669"/>
    <property type="project" value="UniProtKB-KW"/>
</dbReference>
<sequence>MDVIIIGGGVGGLSVAAHLAPHASVTLLEAEAATGYHASGRSAALFDTSYGHPTSVELNKASQPFHHAAGVLSPRGLMVVADTNSTRAFATDCEVMGLAPITVDEALFKMPILRADRVAQAGYHAEAWDIDTHELMMHFTRTARRNGAQIVTKAAATAITRVSSKWQVTTAVGGLRADIIVNAAGAWADKVAEMAGVAPLGITPLRRSMARLPAPGGQDVSGWPMTLGAGETWYAKPDAGSLLVSPADQEPCAPMDAWPDDMVLAEGLARYEAMVTQPVTRVDASWAGLRSFTPDRAMAIGFDPAEPGFFWHAGQGGSGFQTAPAAGKLAAALIAGHAPDIPDDLVAALSPHRFR</sequence>
<evidence type="ECO:0000256" key="1">
    <source>
        <dbReference type="ARBA" id="ARBA00023002"/>
    </source>
</evidence>
<dbReference type="STRING" id="1454373.ACMU_15110"/>
<comment type="caution">
    <text evidence="3">The sequence shown here is derived from an EMBL/GenBank/DDBJ whole genome shotgun (WGS) entry which is preliminary data.</text>
</comment>
<evidence type="ECO:0000313" key="4">
    <source>
        <dbReference type="Proteomes" id="UP000026249"/>
    </source>
</evidence>
<dbReference type="InterPro" id="IPR036188">
    <property type="entry name" value="FAD/NAD-bd_sf"/>
</dbReference>
<dbReference type="RefSeq" id="WP_051588332.1">
    <property type="nucleotide sequence ID" value="NZ_JFKE01000005.1"/>
</dbReference>
<keyword evidence="4" id="KW-1185">Reference proteome</keyword>
<proteinExistence type="predicted"/>
<dbReference type="Gene3D" id="3.50.50.60">
    <property type="entry name" value="FAD/NAD(P)-binding domain"/>
    <property type="match status" value="1"/>
</dbReference>
<accession>A0A037ZG10</accession>
<name>A0A037ZG10_9RHOB</name>
<dbReference type="SUPFAM" id="SSF51905">
    <property type="entry name" value="FAD/NAD(P)-binding domain"/>
    <property type="match status" value="1"/>
</dbReference>
<dbReference type="Proteomes" id="UP000026249">
    <property type="component" value="Unassembled WGS sequence"/>
</dbReference>
<dbReference type="GO" id="GO:0005737">
    <property type="term" value="C:cytoplasm"/>
    <property type="evidence" value="ECO:0007669"/>
    <property type="project" value="TreeGrafter"/>
</dbReference>
<evidence type="ECO:0000259" key="2">
    <source>
        <dbReference type="Pfam" id="PF01266"/>
    </source>
</evidence>
<dbReference type="Gene3D" id="3.30.9.10">
    <property type="entry name" value="D-Amino Acid Oxidase, subunit A, domain 2"/>
    <property type="match status" value="1"/>
</dbReference>
<dbReference type="AlphaFoldDB" id="A0A037ZG10"/>
<reference evidence="3 4" key="1">
    <citation type="submission" date="2014-03" db="EMBL/GenBank/DDBJ databases">
        <title>Draft Genome Sequence of Actibacterium mucosum KCTC 23349, a Marine Alphaproteobacterium with Complex Ionic Requirements Isolated from Mediterranean Seawater at Malvarrosa Beach, Valencia, Spain.</title>
        <authorList>
            <person name="Arahal D.R."/>
            <person name="Shao Z."/>
            <person name="Lai Q."/>
            <person name="Pujalte M.J."/>
        </authorList>
    </citation>
    <scope>NUCLEOTIDE SEQUENCE [LARGE SCALE GENOMIC DNA]</scope>
    <source>
        <strain evidence="3 4">KCTC 23349</strain>
    </source>
</reference>
<organism evidence="3 4">
    <name type="scientific">Actibacterium mucosum KCTC 23349</name>
    <dbReference type="NCBI Taxonomy" id="1454373"/>
    <lineage>
        <taxon>Bacteria</taxon>
        <taxon>Pseudomonadati</taxon>
        <taxon>Pseudomonadota</taxon>
        <taxon>Alphaproteobacteria</taxon>
        <taxon>Rhodobacterales</taxon>
        <taxon>Roseobacteraceae</taxon>
        <taxon>Actibacterium</taxon>
    </lineage>
</organism>